<protein>
    <submittedName>
        <fullName evidence="2">Uncharacterized protein</fullName>
    </submittedName>
</protein>
<accession>A0A8D9B6R5</accession>
<dbReference type="EMBL" id="HBUF01606643">
    <property type="protein sequence ID" value="CAG6777707.1"/>
    <property type="molecule type" value="Transcribed_RNA"/>
</dbReference>
<dbReference type="AlphaFoldDB" id="A0A8D9B6R5"/>
<evidence type="ECO:0000313" key="2">
    <source>
        <dbReference type="EMBL" id="CAG6777707.1"/>
    </source>
</evidence>
<reference evidence="2" key="1">
    <citation type="submission" date="2021-05" db="EMBL/GenBank/DDBJ databases">
        <authorList>
            <person name="Alioto T."/>
            <person name="Alioto T."/>
            <person name="Gomez Garrido J."/>
        </authorList>
    </citation>
    <scope>NUCLEOTIDE SEQUENCE</scope>
</reference>
<organism evidence="2">
    <name type="scientific">Cacopsylla melanoneura</name>
    <dbReference type="NCBI Taxonomy" id="428564"/>
    <lineage>
        <taxon>Eukaryota</taxon>
        <taxon>Metazoa</taxon>
        <taxon>Ecdysozoa</taxon>
        <taxon>Arthropoda</taxon>
        <taxon>Hexapoda</taxon>
        <taxon>Insecta</taxon>
        <taxon>Pterygota</taxon>
        <taxon>Neoptera</taxon>
        <taxon>Paraneoptera</taxon>
        <taxon>Hemiptera</taxon>
        <taxon>Sternorrhyncha</taxon>
        <taxon>Psylloidea</taxon>
        <taxon>Psyllidae</taxon>
        <taxon>Psyllinae</taxon>
        <taxon>Cacopsylla</taxon>
    </lineage>
</organism>
<name>A0A8D9B6R5_9HEMI</name>
<feature type="chain" id="PRO_5034036680" evidence="1">
    <location>
        <begin position="18"/>
        <end position="103"/>
    </location>
</feature>
<feature type="signal peptide" evidence="1">
    <location>
        <begin position="1"/>
        <end position="17"/>
    </location>
</feature>
<proteinExistence type="predicted"/>
<keyword evidence="1" id="KW-0732">Signal</keyword>
<evidence type="ECO:0000256" key="1">
    <source>
        <dbReference type="SAM" id="SignalP"/>
    </source>
</evidence>
<sequence length="103" mass="11873">MLISLLMVILCPEEISVFSVFVNYWNWSESLKFGLRCLVRTQVISGELESFSESSISVSWRVSPVLISLYPVKKLKAKFCLGYLRVRFIVFSTQVKFLLHSGF</sequence>